<gene>
    <name evidence="1" type="ORF">KFL_009550030</name>
</gene>
<name>A0A1Y1IND3_KLENI</name>
<proteinExistence type="predicted"/>
<dbReference type="Proteomes" id="UP000054558">
    <property type="component" value="Unassembled WGS sequence"/>
</dbReference>
<dbReference type="EMBL" id="DF237904">
    <property type="protein sequence ID" value="GAQ92244.1"/>
    <property type="molecule type" value="Genomic_DNA"/>
</dbReference>
<sequence>MSRRGEQVEEQDGGAGFGLGRYDIINLRTRWRGEATPRGWALQPRGKRETIAFLSDDSSLLLDQPLVDLLDSLTHFRDTHIRQTNANHQLSEHTSAALDLSGLARWL</sequence>
<evidence type="ECO:0000313" key="2">
    <source>
        <dbReference type="Proteomes" id="UP000054558"/>
    </source>
</evidence>
<keyword evidence="2" id="KW-1185">Reference proteome</keyword>
<dbReference type="AlphaFoldDB" id="A0A1Y1IND3"/>
<accession>A0A1Y1IND3</accession>
<evidence type="ECO:0000313" key="1">
    <source>
        <dbReference type="EMBL" id="GAQ92244.1"/>
    </source>
</evidence>
<reference evidence="1 2" key="1">
    <citation type="journal article" date="2014" name="Nat. Commun.">
        <title>Klebsormidium flaccidum genome reveals primary factors for plant terrestrial adaptation.</title>
        <authorList>
            <person name="Hori K."/>
            <person name="Maruyama F."/>
            <person name="Fujisawa T."/>
            <person name="Togashi T."/>
            <person name="Yamamoto N."/>
            <person name="Seo M."/>
            <person name="Sato S."/>
            <person name="Yamada T."/>
            <person name="Mori H."/>
            <person name="Tajima N."/>
            <person name="Moriyama T."/>
            <person name="Ikeuchi M."/>
            <person name="Watanabe M."/>
            <person name="Wada H."/>
            <person name="Kobayashi K."/>
            <person name="Saito M."/>
            <person name="Masuda T."/>
            <person name="Sasaki-Sekimoto Y."/>
            <person name="Mashiguchi K."/>
            <person name="Awai K."/>
            <person name="Shimojima M."/>
            <person name="Masuda S."/>
            <person name="Iwai M."/>
            <person name="Nobusawa T."/>
            <person name="Narise T."/>
            <person name="Kondo S."/>
            <person name="Saito H."/>
            <person name="Sato R."/>
            <person name="Murakawa M."/>
            <person name="Ihara Y."/>
            <person name="Oshima-Yamada Y."/>
            <person name="Ohtaka K."/>
            <person name="Satoh M."/>
            <person name="Sonobe K."/>
            <person name="Ishii M."/>
            <person name="Ohtani R."/>
            <person name="Kanamori-Sato M."/>
            <person name="Honoki R."/>
            <person name="Miyazaki D."/>
            <person name="Mochizuki H."/>
            <person name="Umetsu J."/>
            <person name="Higashi K."/>
            <person name="Shibata D."/>
            <person name="Kamiya Y."/>
            <person name="Sato N."/>
            <person name="Nakamura Y."/>
            <person name="Tabata S."/>
            <person name="Ida S."/>
            <person name="Kurokawa K."/>
            <person name="Ohta H."/>
        </authorList>
    </citation>
    <scope>NUCLEOTIDE SEQUENCE [LARGE SCALE GENOMIC DNA]</scope>
    <source>
        <strain evidence="1 2">NIES-2285</strain>
    </source>
</reference>
<organism evidence="1 2">
    <name type="scientific">Klebsormidium nitens</name>
    <name type="common">Green alga</name>
    <name type="synonym">Ulothrix nitens</name>
    <dbReference type="NCBI Taxonomy" id="105231"/>
    <lineage>
        <taxon>Eukaryota</taxon>
        <taxon>Viridiplantae</taxon>
        <taxon>Streptophyta</taxon>
        <taxon>Klebsormidiophyceae</taxon>
        <taxon>Klebsormidiales</taxon>
        <taxon>Klebsormidiaceae</taxon>
        <taxon>Klebsormidium</taxon>
    </lineage>
</organism>
<protein>
    <submittedName>
        <fullName evidence="1">Uncharacterized protein</fullName>
    </submittedName>
</protein>